<dbReference type="InterPro" id="IPR001938">
    <property type="entry name" value="Thaumatin"/>
</dbReference>
<protein>
    <recommendedName>
        <fullName evidence="5">Thaumatin-like protein</fullName>
    </recommendedName>
</protein>
<dbReference type="OMA" id="ALRCDDY"/>
<dbReference type="PRINTS" id="PR00347">
    <property type="entry name" value="THAUMATIN"/>
</dbReference>
<sequence>MATPAAISSAILLLLFSFSLTAGARGATFTVMNFCPFVVYPAAIPVGWGAEIGTGLGIGQAWNLAVPAGASSVRIWARTNCTFDPATGRGSCGTSDCDGALRCDDYRKPPVTQAEFTLGSSGSAPDSYNYSISLVDGFNVPMGILCRARGDGGFLTCYDPDCCVASHRAGDGKRHTCPFNDHRGDDSNIDYEVAFCPFPSYPETTCVHA</sequence>
<name>A0A9R0TGE7_TRITD</name>
<keyword evidence="1" id="KW-0611">Plant defense</keyword>
<dbReference type="Gene3D" id="2.60.110.10">
    <property type="entry name" value="Thaumatin"/>
    <property type="match status" value="1"/>
</dbReference>
<feature type="chain" id="PRO_5040229468" description="Thaumatin-like protein" evidence="2">
    <location>
        <begin position="27"/>
        <end position="209"/>
    </location>
</feature>
<evidence type="ECO:0000256" key="1">
    <source>
        <dbReference type="ARBA" id="ARBA00022821"/>
    </source>
</evidence>
<dbReference type="Pfam" id="PF00314">
    <property type="entry name" value="Thaumatin"/>
    <property type="match status" value="1"/>
</dbReference>
<dbReference type="Proteomes" id="UP000324705">
    <property type="component" value="Chromosome 5A"/>
</dbReference>
<organism evidence="3 4">
    <name type="scientific">Triticum turgidum subsp. durum</name>
    <name type="common">Durum wheat</name>
    <name type="synonym">Triticum durum</name>
    <dbReference type="NCBI Taxonomy" id="4567"/>
    <lineage>
        <taxon>Eukaryota</taxon>
        <taxon>Viridiplantae</taxon>
        <taxon>Streptophyta</taxon>
        <taxon>Embryophyta</taxon>
        <taxon>Tracheophyta</taxon>
        <taxon>Spermatophyta</taxon>
        <taxon>Magnoliopsida</taxon>
        <taxon>Liliopsida</taxon>
        <taxon>Poales</taxon>
        <taxon>Poaceae</taxon>
        <taxon>BOP clade</taxon>
        <taxon>Pooideae</taxon>
        <taxon>Triticodae</taxon>
        <taxon>Triticeae</taxon>
        <taxon>Triticinae</taxon>
        <taxon>Triticum</taxon>
    </lineage>
</organism>
<accession>A0A9R0TGE7</accession>
<dbReference type="GO" id="GO:0006952">
    <property type="term" value="P:defense response"/>
    <property type="evidence" value="ECO:0007669"/>
    <property type="project" value="UniProtKB-KW"/>
</dbReference>
<dbReference type="SUPFAM" id="SSF49870">
    <property type="entry name" value="Osmotin, thaumatin-like protein"/>
    <property type="match status" value="1"/>
</dbReference>
<dbReference type="PANTHER" id="PTHR31048">
    <property type="entry name" value="OS03G0233200 PROTEIN"/>
    <property type="match status" value="1"/>
</dbReference>
<proteinExistence type="predicted"/>
<dbReference type="PROSITE" id="PS51367">
    <property type="entry name" value="THAUMATIN_2"/>
    <property type="match status" value="1"/>
</dbReference>
<dbReference type="SMART" id="SM00205">
    <property type="entry name" value="THN"/>
    <property type="match status" value="1"/>
</dbReference>
<evidence type="ECO:0000313" key="3">
    <source>
        <dbReference type="EMBL" id="VAI12399.1"/>
    </source>
</evidence>
<evidence type="ECO:0000256" key="2">
    <source>
        <dbReference type="SAM" id="SignalP"/>
    </source>
</evidence>
<dbReference type="AlphaFoldDB" id="A0A9R0TGE7"/>
<dbReference type="Gramene" id="TRITD5Av1G007530.1">
    <property type="protein sequence ID" value="TRITD5Av1G007530.1"/>
    <property type="gene ID" value="TRITD5Av1G007530"/>
</dbReference>
<keyword evidence="2" id="KW-0732">Signal</keyword>
<reference evidence="3 4" key="1">
    <citation type="submission" date="2017-09" db="EMBL/GenBank/DDBJ databases">
        <authorList>
            <consortium name="International Durum Wheat Genome Sequencing Consortium (IDWGSC)"/>
            <person name="Milanesi L."/>
        </authorList>
    </citation>
    <scope>NUCLEOTIDE SEQUENCE [LARGE SCALE GENOMIC DNA]</scope>
    <source>
        <strain evidence="4">cv. Svevo</strain>
    </source>
</reference>
<keyword evidence="4" id="KW-1185">Reference proteome</keyword>
<dbReference type="EMBL" id="LT934119">
    <property type="protein sequence ID" value="VAI12399.1"/>
    <property type="molecule type" value="Genomic_DNA"/>
</dbReference>
<gene>
    <name evidence="3" type="ORF">TRITD_5Av1G007530</name>
</gene>
<dbReference type="InterPro" id="IPR037176">
    <property type="entry name" value="Osmotin/thaumatin-like_sf"/>
</dbReference>
<feature type="signal peptide" evidence="2">
    <location>
        <begin position="1"/>
        <end position="26"/>
    </location>
</feature>
<evidence type="ECO:0008006" key="5">
    <source>
        <dbReference type="Google" id="ProtNLM"/>
    </source>
</evidence>
<evidence type="ECO:0000313" key="4">
    <source>
        <dbReference type="Proteomes" id="UP000324705"/>
    </source>
</evidence>